<dbReference type="Proteomes" id="UP001055102">
    <property type="component" value="Unassembled WGS sequence"/>
</dbReference>
<gene>
    <name evidence="1" type="ORF">AOPFMNJM_1658</name>
</gene>
<comment type="caution">
    <text evidence="1">The sequence shown here is derived from an EMBL/GenBank/DDBJ whole genome shotgun (WGS) entry which is preliminary data.</text>
</comment>
<protein>
    <recommendedName>
        <fullName evidence="3">Glutathione S-transferase</fullName>
    </recommendedName>
</protein>
<sequence>MTAETRTRDAPALRIEDAVNTHCPWSGKPIAADALTLYNGAVVGFCDPACRDRFARAVDAFEDALRARRVENAGLHQ</sequence>
<reference evidence="1" key="2">
    <citation type="submission" date="2021-08" db="EMBL/GenBank/DDBJ databases">
        <authorList>
            <person name="Tani A."/>
            <person name="Ola A."/>
            <person name="Ogura Y."/>
            <person name="Katsura K."/>
            <person name="Hayashi T."/>
        </authorList>
    </citation>
    <scope>NUCLEOTIDE SEQUENCE</scope>
    <source>
        <strain evidence="1">LMG 23639</strain>
    </source>
</reference>
<reference evidence="1" key="1">
    <citation type="journal article" date="2021" name="Front. Microbiol.">
        <title>Comprehensive Comparative Genomics and Phenotyping of Methylobacterium Species.</title>
        <authorList>
            <person name="Alessa O."/>
            <person name="Ogura Y."/>
            <person name="Fujitani Y."/>
            <person name="Takami H."/>
            <person name="Hayashi T."/>
            <person name="Sahin N."/>
            <person name="Tani A."/>
        </authorList>
    </citation>
    <scope>NUCLEOTIDE SEQUENCE</scope>
    <source>
        <strain evidence="1">LMG 23639</strain>
    </source>
</reference>
<name>A0ABQ4STA3_9HYPH</name>
<dbReference type="EMBL" id="BPQR01000027">
    <property type="protein sequence ID" value="GJE06342.1"/>
    <property type="molecule type" value="Genomic_DNA"/>
</dbReference>
<organism evidence="1 2">
    <name type="scientific">Methylobacterium jeotgali</name>
    <dbReference type="NCBI Taxonomy" id="381630"/>
    <lineage>
        <taxon>Bacteria</taxon>
        <taxon>Pseudomonadati</taxon>
        <taxon>Pseudomonadota</taxon>
        <taxon>Alphaproteobacteria</taxon>
        <taxon>Hyphomicrobiales</taxon>
        <taxon>Methylobacteriaceae</taxon>
        <taxon>Methylobacterium</taxon>
    </lineage>
</organism>
<evidence type="ECO:0000313" key="2">
    <source>
        <dbReference type="Proteomes" id="UP001055102"/>
    </source>
</evidence>
<accession>A0ABQ4STA3</accession>
<proteinExistence type="predicted"/>
<evidence type="ECO:0000313" key="1">
    <source>
        <dbReference type="EMBL" id="GJE06342.1"/>
    </source>
</evidence>
<dbReference type="RefSeq" id="WP_238275001.1">
    <property type="nucleotide sequence ID" value="NZ_BPQR01000027.1"/>
</dbReference>
<keyword evidence="2" id="KW-1185">Reference proteome</keyword>
<evidence type="ECO:0008006" key="3">
    <source>
        <dbReference type="Google" id="ProtNLM"/>
    </source>
</evidence>